<accession>A0AAU7JU50</accession>
<evidence type="ECO:0008006" key="2">
    <source>
        <dbReference type="Google" id="ProtNLM"/>
    </source>
</evidence>
<dbReference type="EMBL" id="CP157483">
    <property type="protein sequence ID" value="XBO43743.1"/>
    <property type="molecule type" value="Genomic_DNA"/>
</dbReference>
<gene>
    <name evidence="1" type="ORF">ABEG17_19645</name>
</gene>
<proteinExistence type="predicted"/>
<evidence type="ECO:0000313" key="1">
    <source>
        <dbReference type="EMBL" id="XBO43743.1"/>
    </source>
</evidence>
<protein>
    <recommendedName>
        <fullName evidence="2">Right-handed parallel beta-helix repeat-containing protein</fullName>
    </recommendedName>
</protein>
<organism evidence="1">
    <name type="scientific">Pedococcus sp. KACC 23699</name>
    <dbReference type="NCBI Taxonomy" id="3149228"/>
    <lineage>
        <taxon>Bacteria</taxon>
        <taxon>Bacillati</taxon>
        <taxon>Actinomycetota</taxon>
        <taxon>Actinomycetes</taxon>
        <taxon>Micrococcales</taxon>
        <taxon>Intrasporangiaceae</taxon>
        <taxon>Pedococcus</taxon>
    </lineage>
</organism>
<dbReference type="RefSeq" id="WP_406831193.1">
    <property type="nucleotide sequence ID" value="NZ_CP157483.1"/>
</dbReference>
<dbReference type="AlphaFoldDB" id="A0AAU7JU50"/>
<reference evidence="1" key="1">
    <citation type="submission" date="2024-05" db="EMBL/GenBank/DDBJ databases">
        <authorList>
            <person name="Kim S."/>
            <person name="Heo J."/>
            <person name="Choi H."/>
            <person name="Choi Y."/>
            <person name="Kwon S.-W."/>
            <person name="Kim Y."/>
        </authorList>
    </citation>
    <scope>NUCLEOTIDE SEQUENCE</scope>
    <source>
        <strain evidence="1">KACC 23699</strain>
    </source>
</reference>
<sequence length="388" mass="40362">MSVGTSTTRPSFAAILTGAQDSPTSGVAANDDVHLDAFSGTDDEKLTAAIDIARVSSPRRAIRLSARDHRFTQSRTTFSGMRILGPEQGLRGAGPVGTTAPQAPGRCTVTLDCGTGAASWLVGTATTYNVMVAGITFTSTNAATQFYHHPSSAGTCYGATLDTLSFHGFKHVLGTPVEPFSMTQVTTKGSWRCMGARDTQFTLRGCDNTLWVSGDLHHGSARTGRGTFLMRFSHLAKTTVRHLFLTTRSGARAILVEGPALRHGGLDISDCVVEGRHLDDPATGALIVVQGGGVSFTNTTLNFGTPRPTDFSDGTDTALIMVKGGTAQITNTWTCRATGPSESVPVIAVSGGAAYVSRVMGTGEAGQARGARTGGTLVADETLMVACA</sequence>
<name>A0AAU7JU50_9MICO</name>